<dbReference type="GO" id="GO:0032259">
    <property type="term" value="P:methylation"/>
    <property type="evidence" value="ECO:0007669"/>
    <property type="project" value="UniProtKB-KW"/>
</dbReference>
<gene>
    <name evidence="1" type="ORF">B0I33_102554</name>
</gene>
<dbReference type="SUPFAM" id="SSF53335">
    <property type="entry name" value="S-adenosyl-L-methionine-dependent methyltransferases"/>
    <property type="match status" value="1"/>
</dbReference>
<accession>A0A2T0M1H8</accession>
<reference evidence="1 2" key="1">
    <citation type="submission" date="2018-03" db="EMBL/GenBank/DDBJ databases">
        <title>Genomic Encyclopedia of Type Strains, Phase III (KMG-III): the genomes of soil and plant-associated and newly described type strains.</title>
        <authorList>
            <person name="Whitman W."/>
        </authorList>
    </citation>
    <scope>NUCLEOTIDE SEQUENCE [LARGE SCALE GENOMIC DNA]</scope>
    <source>
        <strain evidence="1 2">CGMCC 4.7125</strain>
    </source>
</reference>
<organism evidence="1 2">
    <name type="scientific">Prauserella shujinwangii</name>
    <dbReference type="NCBI Taxonomy" id="1453103"/>
    <lineage>
        <taxon>Bacteria</taxon>
        <taxon>Bacillati</taxon>
        <taxon>Actinomycetota</taxon>
        <taxon>Actinomycetes</taxon>
        <taxon>Pseudonocardiales</taxon>
        <taxon>Pseudonocardiaceae</taxon>
        <taxon>Prauserella</taxon>
    </lineage>
</organism>
<name>A0A2T0M1H8_9PSEU</name>
<keyword evidence="1" id="KW-0489">Methyltransferase</keyword>
<dbReference type="Gene3D" id="3.40.50.150">
    <property type="entry name" value="Vaccinia Virus protein VP39"/>
    <property type="match status" value="1"/>
</dbReference>
<evidence type="ECO:0000313" key="1">
    <source>
        <dbReference type="EMBL" id="PRX50433.1"/>
    </source>
</evidence>
<keyword evidence="2" id="KW-1185">Reference proteome</keyword>
<dbReference type="PIRSF" id="PIRSF017393">
    <property type="entry name" value="MTase_SAV2177"/>
    <property type="match status" value="1"/>
</dbReference>
<dbReference type="GO" id="GO:0008168">
    <property type="term" value="F:methyltransferase activity"/>
    <property type="evidence" value="ECO:0007669"/>
    <property type="project" value="UniProtKB-KW"/>
</dbReference>
<keyword evidence="1" id="KW-0808">Transferase</keyword>
<evidence type="ECO:0000313" key="2">
    <source>
        <dbReference type="Proteomes" id="UP000238362"/>
    </source>
</evidence>
<dbReference type="OrthoDB" id="4134439at2"/>
<dbReference type="EMBL" id="PVNH01000002">
    <property type="protein sequence ID" value="PRX50433.1"/>
    <property type="molecule type" value="Genomic_DNA"/>
</dbReference>
<dbReference type="Proteomes" id="UP000238362">
    <property type="component" value="Unassembled WGS sequence"/>
</dbReference>
<dbReference type="AlphaFoldDB" id="A0A2T0M1H8"/>
<dbReference type="InterPro" id="IPR029063">
    <property type="entry name" value="SAM-dependent_MTases_sf"/>
</dbReference>
<protein>
    <submittedName>
        <fullName evidence="1">S-adenosyl methyltransferase</fullName>
    </submittedName>
</protein>
<comment type="caution">
    <text evidence="1">The sequence shown here is derived from an EMBL/GenBank/DDBJ whole genome shotgun (WGS) entry which is preliminary data.</text>
</comment>
<dbReference type="RefSeq" id="WP_106177518.1">
    <property type="nucleotide sequence ID" value="NZ_PVNH01000002.1"/>
</dbReference>
<dbReference type="Pfam" id="PF04672">
    <property type="entry name" value="Methyltransf_19"/>
    <property type="match status" value="1"/>
</dbReference>
<proteinExistence type="predicted"/>
<dbReference type="InterPro" id="IPR006764">
    <property type="entry name" value="SAM_dep_MeTrfase_SAV2177_type"/>
</dbReference>
<sequence>MTGEGPPDALDGALDRPSAARVYDYLLGGDHNYAIDREFAERQLRLAPEIRELARANRAFLRRAVTYAVRQGVHQFVDIGSGLPTQGNVHEVADRHAPGRSRVVYVDNDPICRAHSAILLADTADPERHFALCADFHDGAELWSRILETTPIDPGEPIALLFVTTLHFLARPEPTLSYYRDRLPPGSLLVLSHGATGDDVEAGLREVTENYNRQTTNQVHVRTRTQIERLFGDFRLADPGLVPVQHWRPEGAPDALGAGDGQVLGGVAHKA</sequence>